<dbReference type="EMBL" id="GBRH01263144">
    <property type="protein sequence ID" value="JAD34751.1"/>
    <property type="molecule type" value="Transcribed_RNA"/>
</dbReference>
<evidence type="ECO:0000256" key="1">
    <source>
        <dbReference type="SAM" id="MobiDB-lite"/>
    </source>
</evidence>
<dbReference type="AlphaFoldDB" id="A0A0A8Z7G6"/>
<proteinExistence type="predicted"/>
<protein>
    <submittedName>
        <fullName evidence="2">Uncharacterized protein</fullName>
    </submittedName>
</protein>
<accession>A0A0A8Z7G6</accession>
<name>A0A0A8Z7G6_ARUDO</name>
<reference evidence="2" key="1">
    <citation type="submission" date="2014-09" db="EMBL/GenBank/DDBJ databases">
        <authorList>
            <person name="Magalhaes I.L.F."/>
            <person name="Oliveira U."/>
            <person name="Santos F.R."/>
            <person name="Vidigal T.H.D.A."/>
            <person name="Brescovit A.D."/>
            <person name="Santos A.J."/>
        </authorList>
    </citation>
    <scope>NUCLEOTIDE SEQUENCE</scope>
    <source>
        <tissue evidence="2">Shoot tissue taken approximately 20 cm above the soil surface</tissue>
    </source>
</reference>
<sequence>MTMRRRRRKGKGEEEELGGAVAEVNVPLPALPDGPLLGGAVDGEPSLVIDGVAASVD</sequence>
<evidence type="ECO:0000313" key="2">
    <source>
        <dbReference type="EMBL" id="JAD34751.1"/>
    </source>
</evidence>
<organism evidence="2">
    <name type="scientific">Arundo donax</name>
    <name type="common">Giant reed</name>
    <name type="synonym">Donax arundinaceus</name>
    <dbReference type="NCBI Taxonomy" id="35708"/>
    <lineage>
        <taxon>Eukaryota</taxon>
        <taxon>Viridiplantae</taxon>
        <taxon>Streptophyta</taxon>
        <taxon>Embryophyta</taxon>
        <taxon>Tracheophyta</taxon>
        <taxon>Spermatophyta</taxon>
        <taxon>Magnoliopsida</taxon>
        <taxon>Liliopsida</taxon>
        <taxon>Poales</taxon>
        <taxon>Poaceae</taxon>
        <taxon>PACMAD clade</taxon>
        <taxon>Arundinoideae</taxon>
        <taxon>Arundineae</taxon>
        <taxon>Arundo</taxon>
    </lineage>
</organism>
<feature type="region of interest" description="Disordered" evidence="1">
    <location>
        <begin position="1"/>
        <end position="20"/>
    </location>
</feature>
<feature type="compositionally biased region" description="Basic residues" evidence="1">
    <location>
        <begin position="1"/>
        <end position="10"/>
    </location>
</feature>
<reference evidence="2" key="2">
    <citation type="journal article" date="2015" name="Data Brief">
        <title>Shoot transcriptome of the giant reed, Arundo donax.</title>
        <authorList>
            <person name="Barrero R.A."/>
            <person name="Guerrero F.D."/>
            <person name="Moolhuijzen P."/>
            <person name="Goolsby J.A."/>
            <person name="Tidwell J."/>
            <person name="Bellgard S.E."/>
            <person name="Bellgard M.I."/>
        </authorList>
    </citation>
    <scope>NUCLEOTIDE SEQUENCE</scope>
    <source>
        <tissue evidence="2">Shoot tissue taken approximately 20 cm above the soil surface</tissue>
    </source>
</reference>